<dbReference type="InterPro" id="IPR036770">
    <property type="entry name" value="Ankyrin_rpt-contain_sf"/>
</dbReference>
<dbReference type="Gene3D" id="1.25.40.20">
    <property type="entry name" value="Ankyrin repeat-containing domain"/>
    <property type="match status" value="1"/>
</dbReference>
<dbReference type="SMART" id="SM00248">
    <property type="entry name" value="ANK"/>
    <property type="match status" value="8"/>
</dbReference>
<dbReference type="PROSITE" id="PS51392">
    <property type="entry name" value="KEN"/>
    <property type="match status" value="1"/>
</dbReference>
<dbReference type="InterPro" id="IPR038357">
    <property type="entry name" value="KEN_sf"/>
</dbReference>
<feature type="repeat" description="ANK" evidence="5">
    <location>
        <begin position="120"/>
        <end position="152"/>
    </location>
</feature>
<dbReference type="PROSITE" id="PS50088">
    <property type="entry name" value="ANK_REPEAT"/>
    <property type="match status" value="5"/>
</dbReference>
<evidence type="ECO:0000256" key="1">
    <source>
        <dbReference type="ARBA" id="ARBA00022737"/>
    </source>
</evidence>
<evidence type="ECO:0000256" key="3">
    <source>
        <dbReference type="ARBA" id="ARBA00022840"/>
    </source>
</evidence>
<evidence type="ECO:0000259" key="8">
    <source>
        <dbReference type="PROSITE" id="PS51392"/>
    </source>
</evidence>
<feature type="repeat" description="ANK" evidence="5">
    <location>
        <begin position="271"/>
        <end position="303"/>
    </location>
</feature>
<feature type="region of interest" description="Disordered" evidence="6">
    <location>
        <begin position="1"/>
        <end position="23"/>
    </location>
</feature>
<reference evidence="9 10" key="2">
    <citation type="submission" date="2019-04" db="EMBL/GenBank/DDBJ databases">
        <title>The genome sequence of big-headed turtle.</title>
        <authorList>
            <person name="Gong S."/>
        </authorList>
    </citation>
    <scope>NUCLEOTIDE SEQUENCE [LARGE SCALE GENOMIC DNA]</scope>
    <source>
        <strain evidence="9">DO16091913</strain>
        <tissue evidence="9">Muscle</tissue>
    </source>
</reference>
<dbReference type="Gene3D" id="1.10.510.10">
    <property type="entry name" value="Transferase(Phosphotransferase) domain 1"/>
    <property type="match status" value="1"/>
</dbReference>
<dbReference type="GO" id="GO:0006397">
    <property type="term" value="P:mRNA processing"/>
    <property type="evidence" value="ECO:0007669"/>
    <property type="project" value="InterPro"/>
</dbReference>
<dbReference type="Pfam" id="PF12796">
    <property type="entry name" value="Ank_2"/>
    <property type="match status" value="3"/>
</dbReference>
<evidence type="ECO:0000313" key="10">
    <source>
        <dbReference type="Proteomes" id="UP000297703"/>
    </source>
</evidence>
<dbReference type="GO" id="GO:0004672">
    <property type="term" value="F:protein kinase activity"/>
    <property type="evidence" value="ECO:0007669"/>
    <property type="project" value="InterPro"/>
</dbReference>
<gene>
    <name evidence="9" type="ORF">DR999_PMT15678</name>
</gene>
<proteinExistence type="predicted"/>
<dbReference type="Gene3D" id="1.20.1440.180">
    <property type="entry name" value="KEN domain"/>
    <property type="match status" value="1"/>
</dbReference>
<dbReference type="InterPro" id="IPR011009">
    <property type="entry name" value="Kinase-like_dom_sf"/>
</dbReference>
<feature type="domain" description="KEN" evidence="8">
    <location>
        <begin position="585"/>
        <end position="726"/>
    </location>
</feature>
<feature type="domain" description="Protein kinase" evidence="7">
    <location>
        <begin position="345"/>
        <end position="695"/>
    </location>
</feature>
<dbReference type="InterPro" id="IPR010513">
    <property type="entry name" value="KEN_dom"/>
</dbReference>
<dbReference type="PANTHER" id="PTHR24141">
    <property type="entry name" value="2-5A-DEPENDENT RIBONUCLEASE"/>
    <property type="match status" value="1"/>
</dbReference>
<dbReference type="GO" id="GO:0005524">
    <property type="term" value="F:ATP binding"/>
    <property type="evidence" value="ECO:0007669"/>
    <property type="project" value="UniProtKB-KW"/>
</dbReference>
<keyword evidence="3" id="KW-0067">ATP-binding</keyword>
<reference evidence="9 10" key="1">
    <citation type="submission" date="2019-04" db="EMBL/GenBank/DDBJ databases">
        <title>Draft genome of the big-headed turtle Platysternon megacephalum.</title>
        <authorList>
            <person name="Gong S."/>
        </authorList>
    </citation>
    <scope>NUCLEOTIDE SEQUENCE [LARGE SCALE GENOMIC DNA]</scope>
    <source>
        <strain evidence="9">DO16091913</strain>
        <tissue evidence="9">Muscle</tissue>
    </source>
</reference>
<evidence type="ECO:0000256" key="6">
    <source>
        <dbReference type="SAM" id="MobiDB-lite"/>
    </source>
</evidence>
<dbReference type="Proteomes" id="UP000297703">
    <property type="component" value="Unassembled WGS sequence"/>
</dbReference>
<dbReference type="GO" id="GO:0004540">
    <property type="term" value="F:RNA nuclease activity"/>
    <property type="evidence" value="ECO:0007669"/>
    <property type="project" value="InterPro"/>
</dbReference>
<dbReference type="GO" id="GO:0003723">
    <property type="term" value="F:RNA binding"/>
    <property type="evidence" value="ECO:0007669"/>
    <property type="project" value="TreeGrafter"/>
</dbReference>
<feature type="repeat" description="ANK" evidence="5">
    <location>
        <begin position="21"/>
        <end position="53"/>
    </location>
</feature>
<feature type="repeat" description="ANK" evidence="5">
    <location>
        <begin position="54"/>
        <end position="86"/>
    </location>
</feature>
<dbReference type="PANTHER" id="PTHR24141:SF1">
    <property type="entry name" value="2-5A-DEPENDENT RIBONUCLEASE"/>
    <property type="match status" value="1"/>
</dbReference>
<dbReference type="AlphaFoldDB" id="A0A4D9DYC1"/>
<dbReference type="Pfam" id="PF00023">
    <property type="entry name" value="Ank"/>
    <property type="match status" value="1"/>
</dbReference>
<dbReference type="Pfam" id="PF00069">
    <property type="entry name" value="Pkinase"/>
    <property type="match status" value="1"/>
</dbReference>
<evidence type="ECO:0000256" key="2">
    <source>
        <dbReference type="ARBA" id="ARBA00022741"/>
    </source>
</evidence>
<dbReference type="SMART" id="SM00220">
    <property type="entry name" value="S_TKc"/>
    <property type="match status" value="1"/>
</dbReference>
<feature type="repeat" description="ANK" evidence="5">
    <location>
        <begin position="87"/>
        <end position="119"/>
    </location>
</feature>
<dbReference type="Pfam" id="PF06479">
    <property type="entry name" value="Ribonuc_2-5A"/>
    <property type="match status" value="1"/>
</dbReference>
<sequence>MEATGNSQEEVSTSRNETAADKPSLLNYAVQNHSIETVRQLLEEGADVNSKVGGGWTPLHSAVQVDQEEIVDLLLEKGADPCARKKNGATPFLVAGILGNVRLLELFLSKGSEINEYDDNGFTAFMEAAWYGNEDALRFLYNNGAEVNLGRVVNDEKRTLNKGGATALMDAAREGHLSVVNILVSEMKADVNICDNQDRNALIHAFLPRDNKTRESVAPIVHFLLDCGVDVNRRDEHGKTTLILAVEIQSLDLVKALLEKNEVDINDADREGKTALMIAVEKNYYEIAKLLCERGARTDLGDLIGIVNRKYNKKMADLLRQYGAKAGPSQPQDWEPTSKHWGEQLKVLYNMYRPMIGKLKILQHNDFRIQRTSQGGIYLGLYDGKEVAVKIFCIGTEIAKQEKMCLEQCLTSNHLVKLFGAEEKKPCLYLCLSLCEKNLEEHLSASESEVNCKGVLKTLFEAVQELHMFGFGHQDLHPRNILIDAAGKVCLADFDKSKRLSEGQKDDVIIKDLKALRRLVLYVVTVGKVPFEENDRDDLDASRPEDVQDNVETADLRESLVSPDEGKPVENLLRDLIQHPFFWSKQTRYRFLRDVGNESDIKTRNTKHHNNKSEILKALNCDEHPLQQWTEQIDKLVLDSMFNPFNKNKNQNQNKKKQYENYVTDLLKFIRNMGEHFDEKEEKVKEIIKEPSEYFLNKFPELTVYVYKCLRSIQHHRHFPSPESHSQL</sequence>
<comment type="caution">
    <text evidence="9">The sequence shown here is derived from an EMBL/GenBank/DDBJ whole genome shotgun (WGS) entry which is preliminary data.</text>
</comment>
<dbReference type="InterPro" id="IPR000719">
    <property type="entry name" value="Prot_kinase_dom"/>
</dbReference>
<dbReference type="STRING" id="55544.A0A4D9DYC1"/>
<keyword evidence="4 5" id="KW-0040">ANK repeat</keyword>
<dbReference type="PROSITE" id="PS50297">
    <property type="entry name" value="ANK_REP_REGION"/>
    <property type="match status" value="5"/>
</dbReference>
<organism evidence="9 10">
    <name type="scientific">Platysternon megacephalum</name>
    <name type="common">big-headed turtle</name>
    <dbReference type="NCBI Taxonomy" id="55544"/>
    <lineage>
        <taxon>Eukaryota</taxon>
        <taxon>Metazoa</taxon>
        <taxon>Chordata</taxon>
        <taxon>Craniata</taxon>
        <taxon>Vertebrata</taxon>
        <taxon>Euteleostomi</taxon>
        <taxon>Archelosauria</taxon>
        <taxon>Testudinata</taxon>
        <taxon>Testudines</taxon>
        <taxon>Cryptodira</taxon>
        <taxon>Durocryptodira</taxon>
        <taxon>Testudinoidea</taxon>
        <taxon>Platysternidae</taxon>
        <taxon>Platysternon</taxon>
    </lineage>
</organism>
<dbReference type="SMART" id="SM00580">
    <property type="entry name" value="PUG"/>
    <property type="match status" value="1"/>
</dbReference>
<dbReference type="SUPFAM" id="SSF56112">
    <property type="entry name" value="Protein kinase-like (PK-like)"/>
    <property type="match status" value="1"/>
</dbReference>
<dbReference type="OrthoDB" id="194358at2759"/>
<evidence type="ECO:0000313" key="9">
    <source>
        <dbReference type="EMBL" id="TFK02007.1"/>
    </source>
</evidence>
<keyword evidence="2" id="KW-0547">Nucleotide-binding</keyword>
<name>A0A4D9DYC1_9SAUR</name>
<feature type="compositionally biased region" description="Polar residues" evidence="6">
    <location>
        <begin position="1"/>
        <end position="17"/>
    </location>
</feature>
<evidence type="ECO:0000259" key="7">
    <source>
        <dbReference type="PROSITE" id="PS50011"/>
    </source>
</evidence>
<accession>A0A4D9DYC1</accession>
<protein>
    <submittedName>
        <fullName evidence="9">Estradiol 17 beta-dehydrogenase 5-like</fullName>
    </submittedName>
</protein>
<dbReference type="InterPro" id="IPR002110">
    <property type="entry name" value="Ankyrin_rpt"/>
</dbReference>
<dbReference type="SUPFAM" id="SSF48403">
    <property type="entry name" value="Ankyrin repeat"/>
    <property type="match status" value="1"/>
</dbReference>
<keyword evidence="10" id="KW-1185">Reference proteome</keyword>
<keyword evidence="1" id="KW-0677">Repeat</keyword>
<evidence type="ECO:0000256" key="5">
    <source>
        <dbReference type="PROSITE-ProRule" id="PRU00023"/>
    </source>
</evidence>
<dbReference type="PROSITE" id="PS50011">
    <property type="entry name" value="PROTEIN_KINASE_DOM"/>
    <property type="match status" value="1"/>
</dbReference>
<dbReference type="EMBL" id="QXTE01000202">
    <property type="protein sequence ID" value="TFK02007.1"/>
    <property type="molecule type" value="Genomic_DNA"/>
</dbReference>
<evidence type="ECO:0000256" key="4">
    <source>
        <dbReference type="ARBA" id="ARBA00023043"/>
    </source>
</evidence>